<dbReference type="InterPro" id="IPR015944">
    <property type="entry name" value="Gly-tRNA-synth_bsu"/>
</dbReference>
<dbReference type="GO" id="GO:0005829">
    <property type="term" value="C:cytosol"/>
    <property type="evidence" value="ECO:0007669"/>
    <property type="project" value="TreeGrafter"/>
</dbReference>
<keyword evidence="14" id="KW-0067">ATP-binding</keyword>
<feature type="zinc finger region" description="CR-type" evidence="20">
    <location>
        <begin position="999"/>
        <end position="1077"/>
    </location>
</feature>
<evidence type="ECO:0000256" key="8">
    <source>
        <dbReference type="ARBA" id="ARBA00022705"/>
    </source>
</evidence>
<evidence type="ECO:0000313" key="24">
    <source>
        <dbReference type="Proteomes" id="UP000467840"/>
    </source>
</evidence>
<dbReference type="SMART" id="SM00271">
    <property type="entry name" value="DnaJ"/>
    <property type="match status" value="1"/>
</dbReference>
<dbReference type="FunFam" id="1.10.287.110:FF:000034">
    <property type="entry name" value="Chaperone protein DnaJ"/>
    <property type="match status" value="1"/>
</dbReference>
<dbReference type="EC" id="6.1.1.14" evidence="5"/>
<dbReference type="NCBIfam" id="TIGR02349">
    <property type="entry name" value="DnaJ_bact"/>
    <property type="match status" value="1"/>
</dbReference>
<name>A0A6A6K126_HEVBR</name>
<evidence type="ECO:0000256" key="11">
    <source>
        <dbReference type="ARBA" id="ARBA00022741"/>
    </source>
</evidence>
<dbReference type="Gene3D" id="1.20.58.180">
    <property type="entry name" value="Class II aaRS and biotin synthetases, domain 2"/>
    <property type="match status" value="1"/>
</dbReference>
<dbReference type="Pfam" id="PF00226">
    <property type="entry name" value="DnaJ"/>
    <property type="match status" value="1"/>
</dbReference>
<dbReference type="GO" id="GO:0008270">
    <property type="term" value="F:zinc ion binding"/>
    <property type="evidence" value="ECO:0007669"/>
    <property type="project" value="UniProtKB-KW"/>
</dbReference>
<dbReference type="Pfam" id="PF02091">
    <property type="entry name" value="tRNA-synt_2e"/>
    <property type="match status" value="1"/>
</dbReference>
<dbReference type="Gene3D" id="3.30.930.10">
    <property type="entry name" value="Bira Bifunctional Protein, Domain 2"/>
    <property type="match status" value="1"/>
</dbReference>
<evidence type="ECO:0000256" key="14">
    <source>
        <dbReference type="ARBA" id="ARBA00022840"/>
    </source>
</evidence>
<reference evidence="23 24" key="1">
    <citation type="journal article" date="2020" name="Mol. Plant">
        <title>The Chromosome-Based Rubber Tree Genome Provides New Insights into Spurge Genome Evolution and Rubber Biosynthesis.</title>
        <authorList>
            <person name="Liu J."/>
            <person name="Shi C."/>
            <person name="Shi C.C."/>
            <person name="Li W."/>
            <person name="Zhang Q.J."/>
            <person name="Zhang Y."/>
            <person name="Li K."/>
            <person name="Lu H.F."/>
            <person name="Shi C."/>
            <person name="Zhu S.T."/>
            <person name="Xiao Z.Y."/>
            <person name="Nan H."/>
            <person name="Yue Y."/>
            <person name="Zhu X.G."/>
            <person name="Wu Y."/>
            <person name="Hong X.N."/>
            <person name="Fan G.Y."/>
            <person name="Tong Y."/>
            <person name="Zhang D."/>
            <person name="Mao C.L."/>
            <person name="Liu Y.L."/>
            <person name="Hao S.J."/>
            <person name="Liu W.Q."/>
            <person name="Lv M.Q."/>
            <person name="Zhang H.B."/>
            <person name="Liu Y."/>
            <person name="Hu-Tang G.R."/>
            <person name="Wang J.P."/>
            <person name="Wang J.H."/>
            <person name="Sun Y.H."/>
            <person name="Ni S.B."/>
            <person name="Chen W.B."/>
            <person name="Zhang X.C."/>
            <person name="Jiao Y.N."/>
            <person name="Eichler E.E."/>
            <person name="Li G.H."/>
            <person name="Liu X."/>
            <person name="Gao L.Z."/>
        </authorList>
    </citation>
    <scope>NUCLEOTIDE SEQUENCE [LARGE SCALE GENOMIC DNA]</scope>
    <source>
        <strain evidence="24">cv. GT1</strain>
        <tissue evidence="23">Leaf</tissue>
    </source>
</reference>
<sequence>MHPYTSELGAGTLHPATSISVLSGRETMVAYVQPVIRPSDGRYGKNPNRLYQHHQYQVIVQPSRNTLIDDYLTSLEVIGISKNDFDIRFIEDDWENPSIGASGLGWEVSCNGMEITQFTYMQQVGGVECVTIPGEIAYGLERIAMVLQDVDSVYELTWDDTGVKYGDIFLAREKEFSTLSFEYYDIEFLLSRFENSEKMCSLMVEKNLPLAGYDFCIQASHVLNIIESRGVIGVNERASYILRVRKWRTCANNGSGKKEIKGPRVSSSEKVISGFLRKVGKSSVEELEIREVSGEKFYYSSSVLSLKDLTSEVAEAIQCTIDNFPLHKRMRWGTGVGYWVRPVINVLCVMNGEVLSVSVAGVTANNITYGNLRFANHRYTVTKVDEYLNFLSNNMVIVDVEERRKCILEQLNEQISGTKLKYDQNARILEDMSSNLEYPKLLIGSVDKNFSEIPTEVISCVMTNHQRYLALKDQNGKIVKFASAASVVNDKVIKNHEKVLRARLSDTLFLIKKDKEHNMDYYVGLLSDIVFKSGLGTLLDKVERISALAKYCSVWIPRSSILNAERAAMISKADLTTLVVREFPELQGKMGRYYAEYSGEVEEVCTAVEEHYLPIGQKDPCPKSPIGIAVSIADKVDSLVGLIATESISGSRDPFALRRTSISLLRVIIENSISIPLDLMVSKAVSMYVCRARLNKNEGHFLRIDRDTLISTVLSFCYDRLRVILKESDLDKEVVDAVVGKLHDIPVVKKKVEAICSFLKTEKGKSIITAYRRANNIILKESVDWKLDGKSSKRLCREDCETQLYNQIRQYKKLLGGLIKEDKFSEAMELLFEFSSFVNVFMDEVRVCDRVNMELYRNRTRLEMSSNDYYEILEVSRNASAEEIKKSYRKMVFKYHPDKNPGDKKAEEKFKKVSEAYEVLSNPEKRAAYDRYGHSTFTSGGGAGGFDFTSGFSTDFSDIFQDFFGGGFGKSQRTASREHLRGSDLRYDVEVSLEDAFKGIKVPISYVTNVKCSSCSGIGSEGAVNSVKCGNCNGAGSVRTRKGFLTIEEVCNICNGEGEVIKNKCRRCGGNGRVRSEVSLLVTVPKGIETGNKVRVNGKGEAGFRGAKEGDLYVYVRVKEHKFFTRRSSDLHCSVPIKMTIAALGGEIEMPSIDGSWTKLKIPDGTQSGDQIRMRGKGMPEVNSKDRRGDMYVHVTVETPVKLTKQQIDLLKKFEEESSVNCSPKYQGFFQKIKDLWRDISS</sequence>
<evidence type="ECO:0000313" key="23">
    <source>
        <dbReference type="EMBL" id="KAF2282155.1"/>
    </source>
</evidence>
<dbReference type="PROSITE" id="PS51188">
    <property type="entry name" value="ZF_CR"/>
    <property type="match status" value="1"/>
</dbReference>
<dbReference type="InterPro" id="IPR012724">
    <property type="entry name" value="DnaJ"/>
</dbReference>
<evidence type="ECO:0000256" key="1">
    <source>
        <dbReference type="ARBA" id="ARBA00001947"/>
    </source>
</evidence>
<dbReference type="GO" id="GO:0051082">
    <property type="term" value="F:unfolded protein binding"/>
    <property type="evidence" value="ECO:0007669"/>
    <property type="project" value="InterPro"/>
</dbReference>
<dbReference type="InterPro" id="IPR018253">
    <property type="entry name" value="DnaJ_domain_CS"/>
</dbReference>
<keyword evidence="11" id="KW-0547">Nucleotide-binding</keyword>
<keyword evidence="18" id="KW-0143">Chaperone</keyword>
<keyword evidence="24" id="KW-1185">Reference proteome</keyword>
<dbReference type="InterPro" id="IPR036869">
    <property type="entry name" value="J_dom_sf"/>
</dbReference>
<dbReference type="InterPro" id="IPR008971">
    <property type="entry name" value="HSP40/DnaJ_pept-bd"/>
</dbReference>
<dbReference type="PANTHER" id="PTHR30075:SF2">
    <property type="entry name" value="GLYCINE--TRNA LIGASE, CHLOROPLASTIC_MITOCHONDRIAL 2"/>
    <property type="match status" value="1"/>
</dbReference>
<dbReference type="InterPro" id="IPR002939">
    <property type="entry name" value="DnaJ_C"/>
</dbReference>
<dbReference type="GO" id="GO:0004814">
    <property type="term" value="F:arginine-tRNA ligase activity"/>
    <property type="evidence" value="ECO:0007669"/>
    <property type="project" value="InterPro"/>
</dbReference>
<dbReference type="SUPFAM" id="SSF55681">
    <property type="entry name" value="Class II aaRS and biotin synthetases"/>
    <property type="match status" value="1"/>
</dbReference>
<dbReference type="SUPFAM" id="SSF109604">
    <property type="entry name" value="HD-domain/PDEase-like"/>
    <property type="match status" value="1"/>
</dbReference>
<gene>
    <name evidence="23" type="ORF">GH714_042979</name>
</gene>
<dbReference type="Pfam" id="PF02092">
    <property type="entry name" value="tRNA_synt_2f"/>
    <property type="match status" value="1"/>
</dbReference>
<evidence type="ECO:0000256" key="10">
    <source>
        <dbReference type="ARBA" id="ARBA00022737"/>
    </source>
</evidence>
<keyword evidence="12 20" id="KW-0863">Zinc-finger</keyword>
<dbReference type="GO" id="GO:0009408">
    <property type="term" value="P:response to heat"/>
    <property type="evidence" value="ECO:0007669"/>
    <property type="project" value="InterPro"/>
</dbReference>
<dbReference type="FunFam" id="2.10.230.10:FF:000002">
    <property type="entry name" value="Molecular chaperone DnaJ"/>
    <property type="match status" value="1"/>
</dbReference>
<comment type="caution">
    <text evidence="23">The sequence shown here is derived from an EMBL/GenBank/DDBJ whole genome shotgun (WGS) entry which is preliminary data.</text>
</comment>
<dbReference type="Gene3D" id="2.10.230.10">
    <property type="entry name" value="Heat shock protein DnaJ, cysteine-rich domain"/>
    <property type="match status" value="1"/>
</dbReference>
<comment type="similarity">
    <text evidence="3">Belongs to the class-II aminoacyl-tRNA synthetase family.</text>
</comment>
<dbReference type="PRINTS" id="PR00625">
    <property type="entry name" value="JDOMAIN"/>
</dbReference>
<dbReference type="InterPro" id="IPR001623">
    <property type="entry name" value="DnaJ_domain"/>
</dbReference>
<dbReference type="InterPro" id="IPR045864">
    <property type="entry name" value="aa-tRNA-synth_II/BPL/LPL"/>
</dbReference>
<dbReference type="NCBIfam" id="NF008035">
    <property type="entry name" value="PRK10767.1"/>
    <property type="match status" value="1"/>
</dbReference>
<evidence type="ECO:0000256" key="6">
    <source>
        <dbReference type="ARBA" id="ARBA00022490"/>
    </source>
</evidence>
<dbReference type="GO" id="GO:0031072">
    <property type="term" value="F:heat shock protein binding"/>
    <property type="evidence" value="ECO:0007669"/>
    <property type="project" value="InterPro"/>
</dbReference>
<keyword evidence="13 20" id="KW-0862">Zinc</keyword>
<evidence type="ECO:0000256" key="15">
    <source>
        <dbReference type="ARBA" id="ARBA00022917"/>
    </source>
</evidence>
<dbReference type="InterPro" id="IPR008909">
    <property type="entry name" value="DALR_anticod-bd"/>
</dbReference>
<dbReference type="GO" id="GO:0006426">
    <property type="term" value="P:glycyl-tRNA aminoacylation"/>
    <property type="evidence" value="ECO:0007669"/>
    <property type="project" value="InterPro"/>
</dbReference>
<dbReference type="CDD" id="cd10719">
    <property type="entry name" value="DnaJ_zf"/>
    <property type="match status" value="1"/>
</dbReference>
<dbReference type="Pfam" id="PF05746">
    <property type="entry name" value="DALR_1"/>
    <property type="match status" value="1"/>
</dbReference>
<evidence type="ECO:0000256" key="18">
    <source>
        <dbReference type="ARBA" id="ARBA00023186"/>
    </source>
</evidence>
<dbReference type="PROSITE" id="PS00636">
    <property type="entry name" value="DNAJ_1"/>
    <property type="match status" value="1"/>
</dbReference>
<dbReference type="EMBL" id="JAAGAX010000511">
    <property type="protein sequence ID" value="KAF2282155.1"/>
    <property type="molecule type" value="Genomic_DNA"/>
</dbReference>
<keyword evidence="15" id="KW-0648">Protein biosynthesis</keyword>
<dbReference type="HAMAP" id="MF_01152">
    <property type="entry name" value="DnaJ"/>
    <property type="match status" value="1"/>
</dbReference>
<comment type="subcellular location">
    <subcellularLocation>
        <location evidence="2">Cytoplasm</location>
    </subcellularLocation>
</comment>
<evidence type="ECO:0000259" key="21">
    <source>
        <dbReference type="PROSITE" id="PS50076"/>
    </source>
</evidence>
<evidence type="ECO:0000256" key="3">
    <source>
        <dbReference type="ARBA" id="ARBA00008226"/>
    </source>
</evidence>
<evidence type="ECO:0000256" key="2">
    <source>
        <dbReference type="ARBA" id="ARBA00004496"/>
    </source>
</evidence>
<dbReference type="InterPro" id="IPR002310">
    <property type="entry name" value="Gly-tRNA_ligase_asu"/>
</dbReference>
<dbReference type="FunFam" id="2.60.260.20:FF:000004">
    <property type="entry name" value="Molecular chaperone DnaJ"/>
    <property type="match status" value="1"/>
</dbReference>
<dbReference type="InterPro" id="IPR006194">
    <property type="entry name" value="Gly-tRNA-synth_heterodimer"/>
</dbReference>
<dbReference type="GO" id="GO:0006260">
    <property type="term" value="P:DNA replication"/>
    <property type="evidence" value="ECO:0007669"/>
    <property type="project" value="UniProtKB-KW"/>
</dbReference>
<dbReference type="SUPFAM" id="SSF57938">
    <property type="entry name" value="DnaJ/Hsp40 cysteine-rich domain"/>
    <property type="match status" value="1"/>
</dbReference>
<dbReference type="Proteomes" id="UP000467840">
    <property type="component" value="Unassembled WGS sequence"/>
</dbReference>
<dbReference type="PROSITE" id="PS50076">
    <property type="entry name" value="DNAJ_2"/>
    <property type="match status" value="1"/>
</dbReference>
<evidence type="ECO:0000256" key="7">
    <source>
        <dbReference type="ARBA" id="ARBA00022598"/>
    </source>
</evidence>
<dbReference type="InterPro" id="IPR001305">
    <property type="entry name" value="HSP_DnaJ_Cys-rich_dom"/>
</dbReference>
<dbReference type="PRINTS" id="PR01044">
    <property type="entry name" value="TRNASYNTHGA"/>
</dbReference>
<dbReference type="GO" id="GO:0006457">
    <property type="term" value="P:protein folding"/>
    <property type="evidence" value="ECO:0007669"/>
    <property type="project" value="InterPro"/>
</dbReference>
<protein>
    <recommendedName>
        <fullName evidence="5">glycine--tRNA ligase</fullName>
        <ecNumber evidence="5">6.1.1.14</ecNumber>
    </recommendedName>
</protein>
<dbReference type="Gene3D" id="1.10.287.110">
    <property type="entry name" value="DnaJ domain"/>
    <property type="match status" value="1"/>
</dbReference>
<evidence type="ECO:0000256" key="20">
    <source>
        <dbReference type="PROSITE-ProRule" id="PRU00546"/>
    </source>
</evidence>
<comment type="subunit">
    <text evidence="4">Homodimer.</text>
</comment>
<dbReference type="Pfam" id="PF00684">
    <property type="entry name" value="DnaJ_CXXCXGXG"/>
    <property type="match status" value="1"/>
</dbReference>
<evidence type="ECO:0000259" key="22">
    <source>
        <dbReference type="PROSITE" id="PS51188"/>
    </source>
</evidence>
<feature type="domain" description="CR-type" evidence="22">
    <location>
        <begin position="999"/>
        <end position="1077"/>
    </location>
</feature>
<dbReference type="SUPFAM" id="SSF49493">
    <property type="entry name" value="HSP40/DnaJ peptide-binding domain"/>
    <property type="match status" value="2"/>
</dbReference>
<evidence type="ECO:0000256" key="19">
    <source>
        <dbReference type="ARBA" id="ARBA00047937"/>
    </source>
</evidence>
<dbReference type="GO" id="GO:0004820">
    <property type="term" value="F:glycine-tRNA ligase activity"/>
    <property type="evidence" value="ECO:0007669"/>
    <property type="project" value="UniProtKB-EC"/>
</dbReference>
<evidence type="ECO:0000256" key="13">
    <source>
        <dbReference type="ARBA" id="ARBA00022833"/>
    </source>
</evidence>
<dbReference type="AlphaFoldDB" id="A0A6A6K126"/>
<dbReference type="CDD" id="cd10747">
    <property type="entry name" value="DnaJ_C"/>
    <property type="match status" value="1"/>
</dbReference>
<keyword evidence="6" id="KW-0963">Cytoplasm</keyword>
<comment type="catalytic activity">
    <reaction evidence="19">
        <text>tRNA(Gly) + glycine + ATP = glycyl-tRNA(Gly) + AMP + diphosphate</text>
        <dbReference type="Rhea" id="RHEA:16013"/>
        <dbReference type="Rhea" id="RHEA-COMP:9664"/>
        <dbReference type="Rhea" id="RHEA-COMP:9683"/>
        <dbReference type="ChEBI" id="CHEBI:30616"/>
        <dbReference type="ChEBI" id="CHEBI:33019"/>
        <dbReference type="ChEBI" id="CHEBI:57305"/>
        <dbReference type="ChEBI" id="CHEBI:78442"/>
        <dbReference type="ChEBI" id="CHEBI:78522"/>
        <dbReference type="ChEBI" id="CHEBI:456215"/>
        <dbReference type="EC" id="6.1.1.14"/>
    </reaction>
</comment>
<keyword evidence="17" id="KW-0030">Aminoacyl-tRNA synthetase</keyword>
<keyword evidence="9 20" id="KW-0479">Metal-binding</keyword>
<dbReference type="InterPro" id="IPR036410">
    <property type="entry name" value="HSP_DnaJ_Cys-rich_dom_sf"/>
</dbReference>
<organism evidence="23 24">
    <name type="scientific">Hevea brasiliensis</name>
    <name type="common">Para rubber tree</name>
    <name type="synonym">Siphonia brasiliensis</name>
    <dbReference type="NCBI Taxonomy" id="3981"/>
    <lineage>
        <taxon>Eukaryota</taxon>
        <taxon>Viridiplantae</taxon>
        <taxon>Streptophyta</taxon>
        <taxon>Embryophyta</taxon>
        <taxon>Tracheophyta</taxon>
        <taxon>Spermatophyta</taxon>
        <taxon>Magnoliopsida</taxon>
        <taxon>eudicotyledons</taxon>
        <taxon>Gunneridae</taxon>
        <taxon>Pentapetalae</taxon>
        <taxon>rosids</taxon>
        <taxon>fabids</taxon>
        <taxon>Malpighiales</taxon>
        <taxon>Euphorbiaceae</taxon>
        <taxon>Crotonoideae</taxon>
        <taxon>Micrandreae</taxon>
        <taxon>Hevea</taxon>
    </lineage>
</organism>
<evidence type="ECO:0000256" key="5">
    <source>
        <dbReference type="ARBA" id="ARBA00012829"/>
    </source>
</evidence>
<dbReference type="GO" id="GO:0006420">
    <property type="term" value="P:arginyl-tRNA aminoacylation"/>
    <property type="evidence" value="ECO:0007669"/>
    <property type="project" value="InterPro"/>
</dbReference>
<keyword evidence="7" id="KW-0436">Ligase</keyword>
<evidence type="ECO:0000256" key="12">
    <source>
        <dbReference type="ARBA" id="ARBA00022771"/>
    </source>
</evidence>
<accession>A0A6A6K126</accession>
<evidence type="ECO:0000256" key="9">
    <source>
        <dbReference type="ARBA" id="ARBA00022723"/>
    </source>
</evidence>
<evidence type="ECO:0000256" key="16">
    <source>
        <dbReference type="ARBA" id="ARBA00023016"/>
    </source>
</evidence>
<dbReference type="PANTHER" id="PTHR30075">
    <property type="entry name" value="GLYCYL-TRNA SYNTHETASE"/>
    <property type="match status" value="1"/>
</dbReference>
<keyword evidence="8" id="KW-0235">DNA replication</keyword>
<proteinExistence type="inferred from homology"/>
<dbReference type="Pfam" id="PF01556">
    <property type="entry name" value="DnaJ_C"/>
    <property type="match status" value="1"/>
</dbReference>
<dbReference type="NCBIfam" id="TIGR00211">
    <property type="entry name" value="glyS"/>
    <property type="match status" value="1"/>
</dbReference>
<keyword evidence="10" id="KW-0677">Repeat</keyword>
<feature type="domain" description="J" evidence="21">
    <location>
        <begin position="868"/>
        <end position="933"/>
    </location>
</feature>
<keyword evidence="16" id="KW-0346">Stress response</keyword>
<dbReference type="GO" id="GO:0005524">
    <property type="term" value="F:ATP binding"/>
    <property type="evidence" value="ECO:0007669"/>
    <property type="project" value="UniProtKB-KW"/>
</dbReference>
<dbReference type="PROSITE" id="PS50861">
    <property type="entry name" value="AA_TRNA_LIGASE_II_GLYAB"/>
    <property type="match status" value="2"/>
</dbReference>
<dbReference type="CDD" id="cd06257">
    <property type="entry name" value="DnaJ"/>
    <property type="match status" value="1"/>
</dbReference>
<dbReference type="SUPFAM" id="SSF46565">
    <property type="entry name" value="Chaperone J-domain"/>
    <property type="match status" value="1"/>
</dbReference>
<evidence type="ECO:0000256" key="17">
    <source>
        <dbReference type="ARBA" id="ARBA00023146"/>
    </source>
</evidence>
<comment type="cofactor">
    <cofactor evidence="1">
        <name>Zn(2+)</name>
        <dbReference type="ChEBI" id="CHEBI:29105"/>
    </cofactor>
</comment>
<evidence type="ECO:0000256" key="4">
    <source>
        <dbReference type="ARBA" id="ARBA00011738"/>
    </source>
</evidence>
<dbReference type="Gene3D" id="2.60.260.20">
    <property type="entry name" value="Urease metallochaperone UreE, N-terminal domain"/>
    <property type="match status" value="2"/>
</dbReference>